<accession>A0A7I7XDA5</accession>
<proteinExistence type="inferred from homology"/>
<keyword evidence="3" id="KW-0813">Transport</keyword>
<evidence type="ECO:0000256" key="4">
    <source>
        <dbReference type="ARBA" id="ARBA00022475"/>
    </source>
</evidence>
<organism evidence="9 10">
    <name type="scientific">Mycolicibacterium madagascariense</name>
    <dbReference type="NCBI Taxonomy" id="212765"/>
    <lineage>
        <taxon>Bacteria</taxon>
        <taxon>Bacillati</taxon>
        <taxon>Actinomycetota</taxon>
        <taxon>Actinomycetes</taxon>
        <taxon>Mycobacteriales</taxon>
        <taxon>Mycobacteriaceae</taxon>
        <taxon>Mycolicibacterium</taxon>
    </lineage>
</organism>
<feature type="transmembrane region" description="Helical" evidence="8">
    <location>
        <begin position="121"/>
        <end position="143"/>
    </location>
</feature>
<dbReference type="Proteomes" id="UP000466517">
    <property type="component" value="Chromosome"/>
</dbReference>
<dbReference type="GO" id="GO:0055085">
    <property type="term" value="P:transmembrane transport"/>
    <property type="evidence" value="ECO:0007669"/>
    <property type="project" value="TreeGrafter"/>
</dbReference>
<feature type="transmembrane region" description="Helical" evidence="8">
    <location>
        <begin position="355"/>
        <end position="388"/>
    </location>
</feature>
<evidence type="ECO:0000256" key="2">
    <source>
        <dbReference type="ARBA" id="ARBA00009773"/>
    </source>
</evidence>
<evidence type="ECO:0000256" key="3">
    <source>
        <dbReference type="ARBA" id="ARBA00022448"/>
    </source>
</evidence>
<gene>
    <name evidence="9" type="ORF">MMAD_15650</name>
</gene>
<dbReference type="GO" id="GO:0005886">
    <property type="term" value="C:plasma membrane"/>
    <property type="evidence" value="ECO:0007669"/>
    <property type="project" value="UniProtKB-SubCell"/>
</dbReference>
<comment type="similarity">
    <text evidence="2">Belongs to the autoinducer-2 exporter (AI-2E) (TC 2.A.86) family.</text>
</comment>
<evidence type="ECO:0000256" key="7">
    <source>
        <dbReference type="ARBA" id="ARBA00023136"/>
    </source>
</evidence>
<keyword evidence="4" id="KW-1003">Cell membrane</keyword>
<protein>
    <submittedName>
        <fullName evidence="9">AI-2E family transporter</fullName>
    </submittedName>
</protein>
<feature type="transmembrane region" description="Helical" evidence="8">
    <location>
        <begin position="246"/>
        <end position="270"/>
    </location>
</feature>
<feature type="transmembrane region" description="Helical" evidence="8">
    <location>
        <begin position="92"/>
        <end position="114"/>
    </location>
</feature>
<dbReference type="EMBL" id="AP022610">
    <property type="protein sequence ID" value="BBZ27270.1"/>
    <property type="molecule type" value="Genomic_DNA"/>
</dbReference>
<reference evidence="9 10" key="1">
    <citation type="journal article" date="2019" name="Emerg. Microbes Infect.">
        <title>Comprehensive subspecies identification of 175 nontuberculous mycobacteria species based on 7547 genomic profiles.</title>
        <authorList>
            <person name="Matsumoto Y."/>
            <person name="Kinjo T."/>
            <person name="Motooka D."/>
            <person name="Nabeya D."/>
            <person name="Jung N."/>
            <person name="Uechi K."/>
            <person name="Horii T."/>
            <person name="Iida T."/>
            <person name="Fujita J."/>
            <person name="Nakamura S."/>
        </authorList>
    </citation>
    <scope>NUCLEOTIDE SEQUENCE [LARGE SCALE GENOMIC DNA]</scope>
    <source>
        <strain evidence="9 10">JCM 13574</strain>
    </source>
</reference>
<keyword evidence="7 8" id="KW-0472">Membrane</keyword>
<dbReference type="Pfam" id="PF01594">
    <property type="entry name" value="AI-2E_transport"/>
    <property type="match status" value="1"/>
</dbReference>
<evidence type="ECO:0000313" key="9">
    <source>
        <dbReference type="EMBL" id="BBZ27270.1"/>
    </source>
</evidence>
<feature type="transmembrane region" description="Helical" evidence="8">
    <location>
        <begin position="307"/>
        <end position="335"/>
    </location>
</feature>
<evidence type="ECO:0000256" key="5">
    <source>
        <dbReference type="ARBA" id="ARBA00022692"/>
    </source>
</evidence>
<keyword evidence="10" id="KW-1185">Reference proteome</keyword>
<feature type="transmembrane region" description="Helical" evidence="8">
    <location>
        <begin position="276"/>
        <end position="300"/>
    </location>
</feature>
<keyword evidence="5 8" id="KW-0812">Transmembrane</keyword>
<dbReference type="PANTHER" id="PTHR21716:SF53">
    <property type="entry name" value="PERMEASE PERM-RELATED"/>
    <property type="match status" value="1"/>
</dbReference>
<dbReference type="KEGG" id="mmag:MMAD_15650"/>
<dbReference type="AlphaFoldDB" id="A0A7I7XDA5"/>
<dbReference type="PANTHER" id="PTHR21716">
    <property type="entry name" value="TRANSMEMBRANE PROTEIN"/>
    <property type="match status" value="1"/>
</dbReference>
<evidence type="ECO:0000256" key="1">
    <source>
        <dbReference type="ARBA" id="ARBA00004651"/>
    </source>
</evidence>
<keyword evidence="6 8" id="KW-1133">Transmembrane helix</keyword>
<dbReference type="InterPro" id="IPR002549">
    <property type="entry name" value="AI-2E-like"/>
</dbReference>
<evidence type="ECO:0000313" key="10">
    <source>
        <dbReference type="Proteomes" id="UP000466517"/>
    </source>
</evidence>
<name>A0A7I7XDA5_9MYCO</name>
<evidence type="ECO:0000256" key="8">
    <source>
        <dbReference type="SAM" id="Phobius"/>
    </source>
</evidence>
<feature type="transmembrane region" description="Helical" evidence="8">
    <location>
        <begin position="66"/>
        <end position="86"/>
    </location>
</feature>
<feature type="transmembrane region" description="Helical" evidence="8">
    <location>
        <begin position="204"/>
        <end position="225"/>
    </location>
</feature>
<comment type="subcellular location">
    <subcellularLocation>
        <location evidence="1">Cell membrane</location>
        <topology evidence="1">Multi-pass membrane protein</topology>
    </subcellularLocation>
</comment>
<evidence type="ECO:0000256" key="6">
    <source>
        <dbReference type="ARBA" id="ARBA00022989"/>
    </source>
</evidence>
<sequence length="399" mass="42081">MSNDHSTDGGIDEALAETGHHAMVGQPHDDATEGPVTEAEHLAAELSSEEHPLGSPGRRFDRRSPFFIGLTASAGVAVTYGAVQVLTSLSDVLILIGVAFFLALGLEPAVSWFVNRGLPRWAATTIVFAIFVLVLGAFIAAAIPPLSEQASELVREAPTYVQRAQNHSSLIGRVNDRFHVQDRITSAVNGSGGSILQEIVDAGAAVFGAIANVLIAIVLTVYFLVDMPRIRATLYRMVPHSRRPRTILIGDEVFAKVGAYVLGNVLISVIAAAASFVWLMAFGVPYPLLLSIFVGLFDLVPVVGSTIAGVVVAAVALTVSLPVCIATIAFFVVFRLVEDYLLVPKIIGRAVEVPALTTVVAVLVGGALLGIVGALVAIPIAAALQLIVTEVLYPRLDRT</sequence>